<dbReference type="PANTHER" id="PTHR43649">
    <property type="entry name" value="ARABINOSE-BINDING PROTEIN-RELATED"/>
    <property type="match status" value="1"/>
</dbReference>
<comment type="caution">
    <text evidence="7">The sequence shown here is derived from an EMBL/GenBank/DDBJ whole genome shotgun (WGS) entry which is preliminary data.</text>
</comment>
<dbReference type="Gene3D" id="3.40.190.10">
    <property type="entry name" value="Periplasmic binding protein-like II"/>
    <property type="match status" value="1"/>
</dbReference>
<dbReference type="Pfam" id="PF01547">
    <property type="entry name" value="SBP_bac_1"/>
    <property type="match status" value="1"/>
</dbReference>
<keyword evidence="8" id="KW-1185">Reference proteome</keyword>
<dbReference type="SUPFAM" id="SSF53850">
    <property type="entry name" value="Periplasmic binding protein-like II"/>
    <property type="match status" value="1"/>
</dbReference>
<keyword evidence="2 6" id="KW-0732">Signal</keyword>
<evidence type="ECO:0000313" key="7">
    <source>
        <dbReference type="EMBL" id="MET4581558.1"/>
    </source>
</evidence>
<feature type="chain" id="PRO_5046908021" evidence="6">
    <location>
        <begin position="27"/>
        <end position="423"/>
    </location>
</feature>
<evidence type="ECO:0000313" key="8">
    <source>
        <dbReference type="Proteomes" id="UP001549257"/>
    </source>
</evidence>
<organism evidence="7 8">
    <name type="scientific">Conyzicola nivalis</name>
    <dbReference type="NCBI Taxonomy" id="1477021"/>
    <lineage>
        <taxon>Bacteria</taxon>
        <taxon>Bacillati</taxon>
        <taxon>Actinomycetota</taxon>
        <taxon>Actinomycetes</taxon>
        <taxon>Micrococcales</taxon>
        <taxon>Microbacteriaceae</taxon>
        <taxon>Conyzicola</taxon>
    </lineage>
</organism>
<sequence>MIKKRWSLALATIAAAGLLLSACAPADDSGGDNGGSSGPVTLTYWDFLDPSQDNPRSNALRDNVAAFENANPDIKIDLSVVALGDMISRLPQAAAAGQAPDVFKMFTPQVPQMAAAGAYTPLPADALAVDDWLRPADTLAGPDGQQVAVPYEYRTCALYYNQKILDEIGATQPTTYDEVVDVAAKAAAAGYTGFGTGFSDTDNSAIIATFFDCFMSQVGQDIWNEDGDVDYAGDKANEFGDFLADLRDANALGSSVVSDTYSTVTDGLANGTVAMAVLGTERIVTFGTSNPDIKWADLPTASTGDQTGATFGWTMGIGAGSKKIDAAWKFIDFMTGADAAAGLAGGGEVPTRSSSYDDPYFTSPDADAVNSIAEYVESNSEPHVYQDNWIALATGLSQAGQELYLNGLSGSEFISTAQDAATK</sequence>
<evidence type="ECO:0000256" key="6">
    <source>
        <dbReference type="SAM" id="SignalP"/>
    </source>
</evidence>
<dbReference type="InterPro" id="IPR006059">
    <property type="entry name" value="SBP"/>
</dbReference>
<evidence type="ECO:0000256" key="5">
    <source>
        <dbReference type="ARBA" id="ARBA00023288"/>
    </source>
</evidence>
<keyword evidence="3" id="KW-0472">Membrane</keyword>
<evidence type="ECO:0000256" key="3">
    <source>
        <dbReference type="ARBA" id="ARBA00023136"/>
    </source>
</evidence>
<keyword evidence="4" id="KW-0564">Palmitate</keyword>
<dbReference type="PROSITE" id="PS51257">
    <property type="entry name" value="PROKAR_LIPOPROTEIN"/>
    <property type="match status" value="1"/>
</dbReference>
<dbReference type="PANTHER" id="PTHR43649:SF33">
    <property type="entry name" value="POLYGALACTURONAN_RHAMNOGALACTURONAN-BINDING PROTEIN YTCQ"/>
    <property type="match status" value="1"/>
</dbReference>
<feature type="signal peptide" evidence="6">
    <location>
        <begin position="1"/>
        <end position="26"/>
    </location>
</feature>
<keyword evidence="5" id="KW-0449">Lipoprotein</keyword>
<dbReference type="Proteomes" id="UP001549257">
    <property type="component" value="Unassembled WGS sequence"/>
</dbReference>
<keyword evidence="1" id="KW-1003">Cell membrane</keyword>
<proteinExistence type="predicted"/>
<evidence type="ECO:0000256" key="1">
    <source>
        <dbReference type="ARBA" id="ARBA00022475"/>
    </source>
</evidence>
<reference evidence="7 8" key="1">
    <citation type="submission" date="2024-06" db="EMBL/GenBank/DDBJ databases">
        <title>Sorghum-associated microbial communities from plants grown in Nebraska, USA.</title>
        <authorList>
            <person name="Schachtman D."/>
        </authorList>
    </citation>
    <scope>NUCLEOTIDE SEQUENCE [LARGE SCALE GENOMIC DNA]</scope>
    <source>
        <strain evidence="7 8">2857</strain>
    </source>
</reference>
<name>A0ABV2QKI3_9MICO</name>
<accession>A0ABV2QKI3</accession>
<protein>
    <submittedName>
        <fullName evidence="7">ABC-type glycerol-3-phosphate transport system substrate-binding protein</fullName>
    </submittedName>
</protein>
<gene>
    <name evidence="7" type="ORF">ABIE21_001048</name>
</gene>
<evidence type="ECO:0000256" key="4">
    <source>
        <dbReference type="ARBA" id="ARBA00023139"/>
    </source>
</evidence>
<dbReference type="EMBL" id="JBEPSJ010000001">
    <property type="protein sequence ID" value="MET4581558.1"/>
    <property type="molecule type" value="Genomic_DNA"/>
</dbReference>
<evidence type="ECO:0000256" key="2">
    <source>
        <dbReference type="ARBA" id="ARBA00022729"/>
    </source>
</evidence>
<dbReference type="InterPro" id="IPR050490">
    <property type="entry name" value="Bact_solute-bd_prot1"/>
</dbReference>